<accession>B6AS18</accession>
<dbReference type="GO" id="GO:0016746">
    <property type="term" value="F:acyltransferase activity"/>
    <property type="evidence" value="ECO:0007669"/>
    <property type="project" value="UniProtKB-KW"/>
</dbReference>
<dbReference type="PANTHER" id="PTHR36449">
    <property type="entry name" value="ACETYLTRANSFERASE-RELATED"/>
    <property type="match status" value="1"/>
</dbReference>
<name>B6AS18_9BACT</name>
<keyword evidence="1" id="KW-0808">Transferase</keyword>
<keyword evidence="2" id="KW-0012">Acyltransferase</keyword>
<dbReference type="PANTHER" id="PTHR36449:SF1">
    <property type="entry name" value="ACETYLTRANSFERASE"/>
    <property type="match status" value="1"/>
</dbReference>
<dbReference type="AlphaFoldDB" id="B6AS18"/>
<dbReference type="Gene3D" id="3.40.630.30">
    <property type="match status" value="1"/>
</dbReference>
<dbReference type="EMBL" id="DS995262">
    <property type="protein sequence ID" value="EDZ38287.1"/>
    <property type="molecule type" value="Genomic_DNA"/>
</dbReference>
<evidence type="ECO:0000256" key="2">
    <source>
        <dbReference type="ARBA" id="ARBA00023315"/>
    </source>
</evidence>
<evidence type="ECO:0000256" key="1">
    <source>
        <dbReference type="ARBA" id="ARBA00022679"/>
    </source>
</evidence>
<evidence type="ECO:0008006" key="4">
    <source>
        <dbReference type="Google" id="ProtNLM"/>
    </source>
</evidence>
<reference evidence="3" key="1">
    <citation type="journal article" date="2004" name="Nature">
        <title>Community structure and metabolism through reconstruction of microbial genomes from the environment.</title>
        <authorList>
            <person name="Tyson G.W."/>
            <person name="Chapman J."/>
            <person name="Hugenholtz P."/>
            <person name="Allen E.E."/>
            <person name="Ram R.J."/>
            <person name="Richardson P.M."/>
            <person name="Solovyev V.V."/>
            <person name="Rubin E.M."/>
            <person name="Rokhsar D.S."/>
            <person name="Banfield J.F."/>
        </authorList>
    </citation>
    <scope>NUCLEOTIDE SEQUENCE [LARGE SCALE GENOMIC DNA]</scope>
</reference>
<organism evidence="3">
    <name type="scientific">Leptospirillum sp. Group II '5-way CG'</name>
    <dbReference type="NCBI Taxonomy" id="419541"/>
    <lineage>
        <taxon>Bacteria</taxon>
        <taxon>Pseudomonadati</taxon>
        <taxon>Nitrospirota</taxon>
        <taxon>Nitrospiria</taxon>
        <taxon>Nitrospirales</taxon>
        <taxon>Nitrospiraceae</taxon>
        <taxon>Leptospirillum</taxon>
    </lineage>
</organism>
<reference evidence="3" key="2">
    <citation type="journal article" date="2008" name="PLoS Biol.">
        <title>Population genomic analysis of strain variation in Leptospirillum group II bacteria involved in acid mine drainage formation.</title>
        <authorList>
            <person name="Simmons S.L."/>
            <person name="Dibartolo G."/>
            <person name="Denef V.J."/>
            <person name="Goltsman D.S."/>
            <person name="Thelen M.P."/>
            <person name="Banfield J.F."/>
        </authorList>
    </citation>
    <scope>NUCLEOTIDE SEQUENCE [LARGE SCALE GENOMIC DNA]</scope>
</reference>
<gene>
    <name evidence="3" type="ORF">CGL2_11391027</name>
</gene>
<evidence type="ECO:0000313" key="3">
    <source>
        <dbReference type="EMBL" id="EDZ38287.1"/>
    </source>
</evidence>
<sequence>MPQCQNLDDASGLARRAGFQEARSLIVRLRRCGTNDFLHRPARQGHDLGGAKTFLAIENGDNKTILGFYSLAPGSVAFFDTPRTFRRGLAQHDVLGFRLVRIATHVCVQGQGLGVRLLVSAARRCLLAA</sequence>
<protein>
    <recommendedName>
        <fullName evidence="4">Acetyltransferase</fullName>
    </recommendedName>
</protein>
<proteinExistence type="predicted"/>